<dbReference type="PROSITE" id="PS50110">
    <property type="entry name" value="RESPONSE_REGULATORY"/>
    <property type="match status" value="1"/>
</dbReference>
<dbReference type="PROSITE" id="PS50930">
    <property type="entry name" value="HTH_LYTTR"/>
    <property type="match status" value="1"/>
</dbReference>
<keyword evidence="1" id="KW-0902">Two-component regulatory system</keyword>
<evidence type="ECO:0000259" key="5">
    <source>
        <dbReference type="PROSITE" id="PS50930"/>
    </source>
</evidence>
<keyword evidence="7" id="KW-1185">Reference proteome</keyword>
<feature type="modified residue" description="4-aspartylphosphate" evidence="3">
    <location>
        <position position="53"/>
    </location>
</feature>
<feature type="domain" description="Response regulatory" evidence="4">
    <location>
        <begin position="2"/>
        <end position="116"/>
    </location>
</feature>
<dbReference type="GO" id="GO:0032993">
    <property type="term" value="C:protein-DNA complex"/>
    <property type="evidence" value="ECO:0007669"/>
    <property type="project" value="TreeGrafter"/>
</dbReference>
<dbReference type="EMBL" id="AAOE01000002">
    <property type="protein sequence ID" value="EAR11018.1"/>
    <property type="molecule type" value="Genomic_DNA"/>
</dbReference>
<evidence type="ECO:0000313" key="6">
    <source>
        <dbReference type="EMBL" id="EAR11018.1"/>
    </source>
</evidence>
<gene>
    <name evidence="6" type="ORF">MED297_10921</name>
</gene>
<dbReference type="OrthoDB" id="236568at2"/>
<dbReference type="RefSeq" id="WP_008041685.1">
    <property type="nucleotide sequence ID" value="NZ_CH724149.1"/>
</dbReference>
<dbReference type="InterPro" id="IPR039420">
    <property type="entry name" value="WalR-like"/>
</dbReference>
<dbReference type="PANTHER" id="PTHR48111:SF3">
    <property type="entry name" value="TRANSCRIPTIONAL REGULATORY PROTEIN BTSR"/>
    <property type="match status" value="1"/>
</dbReference>
<comment type="caution">
    <text evidence="6">The sequence shown here is derived from an EMBL/GenBank/DDBJ whole genome shotgun (WGS) entry which is preliminary data.</text>
</comment>
<evidence type="ECO:0000313" key="7">
    <source>
        <dbReference type="Proteomes" id="UP000005953"/>
    </source>
</evidence>
<feature type="domain" description="HTH LytTR-type" evidence="5">
    <location>
        <begin position="135"/>
        <end position="238"/>
    </location>
</feature>
<dbReference type="STRING" id="314283.MED297_10921"/>
<reference evidence="6 7" key="1">
    <citation type="submission" date="2006-02" db="EMBL/GenBank/DDBJ databases">
        <authorList>
            <person name="Pinhassi J."/>
            <person name="Pedros-Alio C."/>
            <person name="Ferriera S."/>
            <person name="Johnson J."/>
            <person name="Kravitz S."/>
            <person name="Halpern A."/>
            <person name="Remington K."/>
            <person name="Beeson K."/>
            <person name="Tran B."/>
            <person name="Rogers Y.-H."/>
            <person name="Friedman R."/>
            <person name="Venter J.C."/>
        </authorList>
    </citation>
    <scope>NUCLEOTIDE SEQUENCE [LARGE SCALE GENOMIC DNA]</scope>
    <source>
        <strain evidence="6 7">MED297</strain>
    </source>
</reference>
<dbReference type="InterPro" id="IPR007492">
    <property type="entry name" value="LytTR_DNA-bd_dom"/>
</dbReference>
<dbReference type="GO" id="GO:0005829">
    <property type="term" value="C:cytosol"/>
    <property type="evidence" value="ECO:0007669"/>
    <property type="project" value="TreeGrafter"/>
</dbReference>
<name>A4BAR2_9GAMM</name>
<accession>A4BAR2</accession>
<dbReference type="SMART" id="SM00850">
    <property type="entry name" value="LytTR"/>
    <property type="match status" value="1"/>
</dbReference>
<evidence type="ECO:0000259" key="4">
    <source>
        <dbReference type="PROSITE" id="PS50110"/>
    </source>
</evidence>
<dbReference type="GO" id="GO:0006355">
    <property type="term" value="P:regulation of DNA-templated transcription"/>
    <property type="evidence" value="ECO:0007669"/>
    <property type="project" value="TreeGrafter"/>
</dbReference>
<evidence type="ECO:0000256" key="3">
    <source>
        <dbReference type="PROSITE-ProRule" id="PRU00169"/>
    </source>
</evidence>
<organism evidence="6 7">
    <name type="scientific">Reinekea blandensis MED297</name>
    <dbReference type="NCBI Taxonomy" id="314283"/>
    <lineage>
        <taxon>Bacteria</taxon>
        <taxon>Pseudomonadati</taxon>
        <taxon>Pseudomonadota</taxon>
        <taxon>Gammaproteobacteria</taxon>
        <taxon>Oceanospirillales</taxon>
        <taxon>Saccharospirillaceae</taxon>
        <taxon>Reinekea</taxon>
    </lineage>
</organism>
<dbReference type="SUPFAM" id="SSF52172">
    <property type="entry name" value="CheY-like"/>
    <property type="match status" value="1"/>
</dbReference>
<protein>
    <submittedName>
        <fullName evidence="6">Alginate biosynthesis regulatory protein AlgR-like protein</fullName>
    </submittedName>
</protein>
<keyword evidence="3" id="KW-0597">Phosphoprotein</keyword>
<dbReference type="InterPro" id="IPR011006">
    <property type="entry name" value="CheY-like_superfamily"/>
</dbReference>
<dbReference type="GO" id="GO:0000156">
    <property type="term" value="F:phosphorelay response regulator activity"/>
    <property type="evidence" value="ECO:0007669"/>
    <property type="project" value="TreeGrafter"/>
</dbReference>
<keyword evidence="2" id="KW-0238">DNA-binding</keyword>
<evidence type="ECO:0000256" key="1">
    <source>
        <dbReference type="ARBA" id="ARBA00023012"/>
    </source>
</evidence>
<proteinExistence type="predicted"/>
<dbReference type="InterPro" id="IPR001789">
    <property type="entry name" value="Sig_transdc_resp-reg_receiver"/>
</dbReference>
<dbReference type="SMART" id="SM00448">
    <property type="entry name" value="REC"/>
    <property type="match status" value="1"/>
</dbReference>
<evidence type="ECO:0000256" key="2">
    <source>
        <dbReference type="ARBA" id="ARBA00023125"/>
    </source>
</evidence>
<dbReference type="Gene3D" id="3.40.50.2300">
    <property type="match status" value="1"/>
</dbReference>
<sequence>MRVLVVDDEPLARERLVRFLQDIDDVENIATASSGEEALSKLNDFRADVLLLDIRMPGLNGLSVADRVQQQEQPPAIIFCTAYDDHAMEAFQVRAQSYLLKPIQRQALTDALHTCRRLNRAQVQALDTQQQVDSLSVQHGREKEIWPLSDVYFFRAEQKYVMLFGLHGERVVDESLKALEQRFASSFVRVHRNTLIARARVEKLYRDHEGGYWVRVRGVEEPIAVSRRHAREVRALFD</sequence>
<dbReference type="Proteomes" id="UP000005953">
    <property type="component" value="Unassembled WGS sequence"/>
</dbReference>
<dbReference type="Pfam" id="PF00072">
    <property type="entry name" value="Response_reg"/>
    <property type="match status" value="1"/>
</dbReference>
<dbReference type="PANTHER" id="PTHR48111">
    <property type="entry name" value="REGULATOR OF RPOS"/>
    <property type="match status" value="1"/>
</dbReference>
<dbReference type="GO" id="GO:0000976">
    <property type="term" value="F:transcription cis-regulatory region binding"/>
    <property type="evidence" value="ECO:0007669"/>
    <property type="project" value="TreeGrafter"/>
</dbReference>
<dbReference type="Gene3D" id="2.40.50.1020">
    <property type="entry name" value="LytTr DNA-binding domain"/>
    <property type="match status" value="1"/>
</dbReference>
<dbReference type="HOGENOM" id="CLU_000445_14_1_6"/>
<dbReference type="Pfam" id="PF04397">
    <property type="entry name" value="LytTR"/>
    <property type="match status" value="1"/>
</dbReference>
<dbReference type="AlphaFoldDB" id="A4BAR2"/>